<evidence type="ECO:0000256" key="1">
    <source>
        <dbReference type="ARBA" id="ARBA00004141"/>
    </source>
</evidence>
<dbReference type="AlphaFoldDB" id="A0A165UN03"/>
<name>A0A165UN03_9APHY</name>
<dbReference type="PANTHER" id="PTHR43461">
    <property type="entry name" value="TRANSMEMBRANE PROTEIN 256"/>
    <property type="match status" value="1"/>
</dbReference>
<evidence type="ECO:0000256" key="3">
    <source>
        <dbReference type="ARBA" id="ARBA00022989"/>
    </source>
</evidence>
<evidence type="ECO:0000256" key="2">
    <source>
        <dbReference type="ARBA" id="ARBA00022692"/>
    </source>
</evidence>
<organism evidence="6 7">
    <name type="scientific">Daedalea quercina L-15889</name>
    <dbReference type="NCBI Taxonomy" id="1314783"/>
    <lineage>
        <taxon>Eukaryota</taxon>
        <taxon>Fungi</taxon>
        <taxon>Dikarya</taxon>
        <taxon>Basidiomycota</taxon>
        <taxon>Agaricomycotina</taxon>
        <taxon>Agaricomycetes</taxon>
        <taxon>Polyporales</taxon>
        <taxon>Fomitopsis</taxon>
    </lineage>
</organism>
<evidence type="ECO:0000256" key="5">
    <source>
        <dbReference type="SAM" id="Phobius"/>
    </source>
</evidence>
<keyword evidence="2 5" id="KW-0812">Transmembrane</keyword>
<keyword evidence="4 5" id="KW-0472">Membrane</keyword>
<evidence type="ECO:0000313" key="6">
    <source>
        <dbReference type="EMBL" id="KZT75161.1"/>
    </source>
</evidence>
<dbReference type="EMBL" id="KV429032">
    <property type="protein sequence ID" value="KZT75161.1"/>
    <property type="molecule type" value="Genomic_DNA"/>
</dbReference>
<proteinExistence type="predicted"/>
<gene>
    <name evidence="6" type="ORF">DAEQUDRAFT_720378</name>
</gene>
<keyword evidence="3 5" id="KW-1133">Transmembrane helix</keyword>
<evidence type="ECO:0000256" key="4">
    <source>
        <dbReference type="ARBA" id="ARBA00023136"/>
    </source>
</evidence>
<feature type="transmembrane region" description="Helical" evidence="5">
    <location>
        <begin position="76"/>
        <end position="97"/>
    </location>
</feature>
<dbReference type="Pfam" id="PF04241">
    <property type="entry name" value="DUF423"/>
    <property type="match status" value="1"/>
</dbReference>
<dbReference type="PANTHER" id="PTHR43461:SF1">
    <property type="entry name" value="TRANSMEMBRANE PROTEIN 256"/>
    <property type="match status" value="1"/>
</dbReference>
<evidence type="ECO:0000313" key="7">
    <source>
        <dbReference type="Proteomes" id="UP000076727"/>
    </source>
</evidence>
<comment type="subcellular location">
    <subcellularLocation>
        <location evidence="1">Membrane</location>
        <topology evidence="1">Multi-pass membrane protein</topology>
    </subcellularLocation>
</comment>
<feature type="transmembrane region" description="Helical" evidence="5">
    <location>
        <begin position="45"/>
        <end position="64"/>
    </location>
</feature>
<keyword evidence="7" id="KW-1185">Reference proteome</keyword>
<dbReference type="InterPro" id="IPR006696">
    <property type="entry name" value="DUF423"/>
</dbReference>
<feature type="transmembrane region" description="Helical" evidence="5">
    <location>
        <begin position="103"/>
        <end position="122"/>
    </location>
</feature>
<evidence type="ECO:0008006" key="8">
    <source>
        <dbReference type="Google" id="ProtNLM"/>
    </source>
</evidence>
<reference evidence="6 7" key="1">
    <citation type="journal article" date="2016" name="Mol. Biol. Evol.">
        <title>Comparative Genomics of Early-Diverging Mushroom-Forming Fungi Provides Insights into the Origins of Lignocellulose Decay Capabilities.</title>
        <authorList>
            <person name="Nagy L.G."/>
            <person name="Riley R."/>
            <person name="Tritt A."/>
            <person name="Adam C."/>
            <person name="Daum C."/>
            <person name="Floudas D."/>
            <person name="Sun H."/>
            <person name="Yadav J.S."/>
            <person name="Pangilinan J."/>
            <person name="Larsson K.H."/>
            <person name="Matsuura K."/>
            <person name="Barry K."/>
            <person name="Labutti K."/>
            <person name="Kuo R."/>
            <person name="Ohm R.A."/>
            <person name="Bhattacharya S.S."/>
            <person name="Shirouzu T."/>
            <person name="Yoshinaga Y."/>
            <person name="Martin F.M."/>
            <person name="Grigoriev I.V."/>
            <person name="Hibbett D.S."/>
        </authorList>
    </citation>
    <scope>NUCLEOTIDE SEQUENCE [LARGE SCALE GENOMIC DNA]</scope>
    <source>
        <strain evidence="6 7">L-15889</strain>
    </source>
</reference>
<dbReference type="OrthoDB" id="269173at2759"/>
<sequence length="124" mass="12955">MASPFPNSRILWKTGALFTAVGMLAGAFGAHGLQKRAGITPENLRAWGSAAQYAVFNGLGLLLISMHPRFATHKFAGPAIAAGGFVFSSSIVALVLARDKFRWLGPITPIGGSLMIAGYIALAL</sequence>
<protein>
    <recommendedName>
        <fullName evidence="8">DUF423-domain-containing protein</fullName>
    </recommendedName>
</protein>
<dbReference type="GO" id="GO:0016020">
    <property type="term" value="C:membrane"/>
    <property type="evidence" value="ECO:0007669"/>
    <property type="project" value="UniProtKB-SubCell"/>
</dbReference>
<dbReference type="Proteomes" id="UP000076727">
    <property type="component" value="Unassembled WGS sequence"/>
</dbReference>
<accession>A0A165UN03</accession>